<protein>
    <submittedName>
        <fullName evidence="1">Uncharacterized protein</fullName>
    </submittedName>
</protein>
<dbReference type="Proteomes" id="UP000078550">
    <property type="component" value="Unassembled WGS sequence"/>
</dbReference>
<evidence type="ECO:0000313" key="1">
    <source>
        <dbReference type="EMBL" id="SBT35769.1"/>
    </source>
</evidence>
<accession>A0A1A8YWD9</accession>
<sequence>MCADLAPSAFNTYETYGTYNDKIAHNTYDDRNTHSAYNNSNTHSTYTLHPPYEVRGISGVIHAAKILCTYACITGMRSIPSPFSTIPKKK</sequence>
<evidence type="ECO:0000313" key="2">
    <source>
        <dbReference type="Proteomes" id="UP000078550"/>
    </source>
</evidence>
<reference evidence="2" key="1">
    <citation type="submission" date="2016-05" db="EMBL/GenBank/DDBJ databases">
        <authorList>
            <person name="Naeem Raeece"/>
        </authorList>
    </citation>
    <scope>NUCLEOTIDE SEQUENCE [LARGE SCALE GENOMIC DNA]</scope>
</reference>
<gene>
    <name evidence="1" type="ORF">POVWA2_026650</name>
</gene>
<organism evidence="1 2">
    <name type="scientific">Plasmodium ovale wallikeri</name>
    <dbReference type="NCBI Taxonomy" id="864142"/>
    <lineage>
        <taxon>Eukaryota</taxon>
        <taxon>Sar</taxon>
        <taxon>Alveolata</taxon>
        <taxon>Apicomplexa</taxon>
        <taxon>Aconoidasida</taxon>
        <taxon>Haemosporida</taxon>
        <taxon>Plasmodiidae</taxon>
        <taxon>Plasmodium</taxon>
        <taxon>Plasmodium (Plasmodium)</taxon>
    </lineage>
</organism>
<dbReference type="EMBL" id="FLRE01000106">
    <property type="protein sequence ID" value="SBT35769.1"/>
    <property type="molecule type" value="Genomic_DNA"/>
</dbReference>
<dbReference type="AlphaFoldDB" id="A0A1A8YWD9"/>
<name>A0A1A8YWD9_PLAOA</name>
<proteinExistence type="predicted"/>